<keyword evidence="4" id="KW-1185">Reference proteome</keyword>
<evidence type="ECO:0000313" key="3">
    <source>
        <dbReference type="EMBL" id="OHS97869.1"/>
    </source>
</evidence>
<feature type="compositionally biased region" description="Polar residues" evidence="2">
    <location>
        <begin position="293"/>
        <end position="307"/>
    </location>
</feature>
<reference evidence="3" key="1">
    <citation type="submission" date="2016-10" db="EMBL/GenBank/DDBJ databases">
        <authorList>
            <person name="Benchimol M."/>
            <person name="Almeida L.G."/>
            <person name="Vasconcelos A.T."/>
            <person name="Perreira-Neves A."/>
            <person name="Rosa I.A."/>
            <person name="Tasca T."/>
            <person name="Bogo M.R."/>
            <person name="de Souza W."/>
        </authorList>
    </citation>
    <scope>NUCLEOTIDE SEQUENCE [LARGE SCALE GENOMIC DNA]</scope>
    <source>
        <strain evidence="3">K</strain>
    </source>
</reference>
<dbReference type="AlphaFoldDB" id="A0A1J4JJY6"/>
<feature type="coiled-coil region" evidence="1">
    <location>
        <begin position="119"/>
        <end position="146"/>
    </location>
</feature>
<sequence>MEKNLLHEIQNEEAKLIKEKGEYEKYNNLMKHTIDNLIHSNEQLLLSLKLRFKKFAKLNRKDLIINTNIFEKFNIVNKKEMEVSEISSLEKSTVDEYVISSARKLNHIKKDLEVVEFDEEDIFSQINDLQNRKEMLLNEQQELKKSICFMKEQNKENVFFTHFIGEFNQFQKIEDNCEEMRKQILNFKRNKVSSLTNKKSKSHFYLEPLKLFEMLNIGLSQNVSLSSSVTSVKNYSTELKSNTENNFGSTINSDYEVTNSSKKSKLSSLNNSCISINIQDNNKKKANQKARSENSNNSLKCENTLTKNFENSNQNNEKNHEEIKSEKEDISAENIKALIGNENEEFNVHSEKNLSDPEMHSIKFHDSQISENEQISNKDILENISQSENSENVPKETDSLQQYKSIIENNTTYKIKIQKDDDNQNPTYKEHSDVHQEKTDMLLSPIDPSNSVRDNSCPNNIILSKKTSSTSMNYLPKLGNELPGLKLNEKHILVQNKILPNKELVDNTPTNSSQLSPHKMKVSHKFQKSNVADVNISLSKNSSKSSLKNLIISSPRSQNLTQLLAIPNSIPTNSQVNKSPINSGRGSKILMKNSTFALQPIDIKPTTSPKTQKIVPNVENKVSDNKPEIFSKILKDYSNKLFIKKELQDQENKKENNNSNNLNENLEIYPIGTHSIENKKNDIETNMKNSIDEISGNEENDNYSNNYSNEKSQNESQDDLLEDLKNNTENNSKEETKMDKINNFKVEYEYNLYIDQMTQTLRSFILMGDTEDETKNDNKIKIHDLRDSNDSDRSDSSSFGLDEFAMKKLDLQKQIIDIELDNFGINQVLNEKKQNENKKIADAKLDLDLNVVHLMRFRPNQKNPHSDAHVQTIDELPDLEELKKEILNFSTDHSEFLMMEHQKKSLEKMLQGCHVELKLTKMRNKRKELDLDLYKKRLKIVDPLRYYQEFDLPPEEAIDPELWAKKLKKHSKVDRLIYRIDEICEENEDLAAKIKDLTFVTDQLLKKLTLMSMEPRSNVRNLCANLKYDKSVITEILRQNSFLEIEYDFVCKKIAKINEKYNQDNIKLLNESNQKTYRLIKSLKMKFDILRAVKEKRTKVLTSEEEMRQLVNKRKDLFNLMEILKMKTDGVISRITKELRSINSMNIRIPEPPSFFDIQTALGDSNSENNI</sequence>
<dbReference type="RefSeq" id="XP_068351006.1">
    <property type="nucleotide sequence ID" value="XM_068510502.1"/>
</dbReference>
<name>A0A1J4JJY6_9EUKA</name>
<dbReference type="VEuPathDB" id="TrichDB:TRFO_35861"/>
<feature type="compositionally biased region" description="Basic and acidic residues" evidence="2">
    <location>
        <begin position="317"/>
        <end position="329"/>
    </location>
</feature>
<evidence type="ECO:0008006" key="5">
    <source>
        <dbReference type="Google" id="ProtNLM"/>
    </source>
</evidence>
<feature type="region of interest" description="Disordered" evidence="2">
    <location>
        <begin position="280"/>
        <end position="329"/>
    </location>
</feature>
<evidence type="ECO:0000256" key="2">
    <source>
        <dbReference type="SAM" id="MobiDB-lite"/>
    </source>
</evidence>
<proteinExistence type="predicted"/>
<protein>
    <recommendedName>
        <fullName evidence="5">DUF4201 domain-containing protein</fullName>
    </recommendedName>
</protein>
<organism evidence="3 4">
    <name type="scientific">Tritrichomonas foetus</name>
    <dbReference type="NCBI Taxonomy" id="1144522"/>
    <lineage>
        <taxon>Eukaryota</taxon>
        <taxon>Metamonada</taxon>
        <taxon>Parabasalia</taxon>
        <taxon>Tritrichomonadida</taxon>
        <taxon>Tritrichomonadidae</taxon>
        <taxon>Tritrichomonas</taxon>
    </lineage>
</organism>
<gene>
    <name evidence="3" type="ORF">TRFO_35861</name>
</gene>
<keyword evidence="1" id="KW-0175">Coiled coil</keyword>
<dbReference type="Proteomes" id="UP000179807">
    <property type="component" value="Unassembled WGS sequence"/>
</dbReference>
<feature type="compositionally biased region" description="Low complexity" evidence="2">
    <location>
        <begin position="702"/>
        <end position="715"/>
    </location>
</feature>
<evidence type="ECO:0000256" key="1">
    <source>
        <dbReference type="SAM" id="Coils"/>
    </source>
</evidence>
<feature type="region of interest" description="Disordered" evidence="2">
    <location>
        <begin position="693"/>
        <end position="718"/>
    </location>
</feature>
<evidence type="ECO:0000313" key="4">
    <source>
        <dbReference type="Proteomes" id="UP000179807"/>
    </source>
</evidence>
<dbReference type="GeneID" id="94845206"/>
<dbReference type="EMBL" id="MLAK01001090">
    <property type="protein sequence ID" value="OHS97869.1"/>
    <property type="molecule type" value="Genomic_DNA"/>
</dbReference>
<accession>A0A1J4JJY6</accession>
<comment type="caution">
    <text evidence="3">The sequence shown here is derived from an EMBL/GenBank/DDBJ whole genome shotgun (WGS) entry which is preliminary data.</text>
</comment>